<proteinExistence type="predicted"/>
<dbReference type="Proteomes" id="UP000515708">
    <property type="component" value="Chromosome"/>
</dbReference>
<dbReference type="Gene3D" id="3.40.50.450">
    <property type="match status" value="1"/>
</dbReference>
<dbReference type="PANTHER" id="PTHR43393:SF3">
    <property type="entry name" value="LYSINE DECARBOXYLASE-LIKE PROTEIN"/>
    <property type="match status" value="1"/>
</dbReference>
<dbReference type="GO" id="GO:0005829">
    <property type="term" value="C:cytosol"/>
    <property type="evidence" value="ECO:0007669"/>
    <property type="project" value="TreeGrafter"/>
</dbReference>
<name>A0A7D7WJJ8_9MICO</name>
<evidence type="ECO:0000313" key="2">
    <source>
        <dbReference type="Proteomes" id="UP000515708"/>
    </source>
</evidence>
<organism evidence="1 2">
    <name type="scientific">Microbacterium esteraromaticum</name>
    <dbReference type="NCBI Taxonomy" id="57043"/>
    <lineage>
        <taxon>Bacteria</taxon>
        <taxon>Bacillati</taxon>
        <taxon>Actinomycetota</taxon>
        <taxon>Actinomycetes</taxon>
        <taxon>Micrococcales</taxon>
        <taxon>Microbacteriaceae</taxon>
        <taxon>Microbacterium</taxon>
    </lineage>
</organism>
<sequence length="362" mass="38889">MRRTRGRVVDVDTLEDFDRRLAEGARSLSGWRMRALDLTERGPALRSVDVAESLFLGCRLTLADEASVRARGAVVFPALPGIPIDTYRTTLYTPSDLFGAAGYVESLDARTYAWSQRETSRDAALAQSLHDHSIDLALADWVSHRRLIGVMGGHGVARGSRAYADGAELGQRLSQTLTVATGGGPGAMEAVNLGGYLAGRDPDAREHALAMLATAPGFAPSIAAWAEAAFAVRDEFPSGGESLGIPTWHYGHEPPNPFASAIAKYFRNAQREAILLEVCQAGIVFLPGAGGTVQEIFQDACENFYADESSVAPMILVGRAYWTEHYPAWPLLQALAKGRPMERHVHLVDTVLDAADLASSGA</sequence>
<dbReference type="SUPFAM" id="SSF102405">
    <property type="entry name" value="MCP/YpsA-like"/>
    <property type="match status" value="1"/>
</dbReference>
<dbReference type="InterPro" id="IPR052341">
    <property type="entry name" value="LOG_family_nucleotidases"/>
</dbReference>
<dbReference type="RefSeq" id="WP_182253001.1">
    <property type="nucleotide sequence ID" value="NZ_CP043732.1"/>
</dbReference>
<dbReference type="AlphaFoldDB" id="A0A7D7WJJ8"/>
<accession>A0A7D7WJJ8</accession>
<evidence type="ECO:0000313" key="1">
    <source>
        <dbReference type="EMBL" id="QMU97990.1"/>
    </source>
</evidence>
<dbReference type="EMBL" id="CP043732">
    <property type="protein sequence ID" value="QMU97990.1"/>
    <property type="molecule type" value="Genomic_DNA"/>
</dbReference>
<dbReference type="PANTHER" id="PTHR43393">
    <property type="entry name" value="CYTOKININ RIBOSIDE 5'-MONOPHOSPHATE PHOSPHORIBOHYDROLASE"/>
    <property type="match status" value="1"/>
</dbReference>
<protein>
    <submittedName>
        <fullName evidence="1">Rossmann fold nucleotide-binding protein</fullName>
    </submittedName>
</protein>
<reference evidence="1 2" key="1">
    <citation type="journal article" date="2020" name="Front. Microbiol.">
        <title>Design of Bacterial Strain-Specific qPCR Assays Using NGS Data and Publicly Available Resources and Its Application to Track Biocontrol Strains.</title>
        <authorList>
            <person name="Hernandez I."/>
            <person name="Sant C."/>
            <person name="Martinez R."/>
            <person name="Fernandez C."/>
        </authorList>
    </citation>
    <scope>NUCLEOTIDE SEQUENCE [LARGE SCALE GENOMIC DNA]</scope>
    <source>
        <strain evidence="1 2">B24</strain>
    </source>
</reference>
<gene>
    <name evidence="1" type="ORF">FVO59_12855</name>
</gene>